<evidence type="ECO:0000313" key="7">
    <source>
        <dbReference type="EMBL" id="CEA07448.1"/>
    </source>
</evidence>
<dbReference type="EMBL" id="LN483070">
    <property type="protein sequence ID" value="CEA07448.1"/>
    <property type="molecule type" value="Genomic_DNA"/>
</dbReference>
<keyword evidence="3 5" id="KW-1133">Transmembrane helix</keyword>
<evidence type="ECO:0000259" key="6">
    <source>
        <dbReference type="Pfam" id="PF01694"/>
    </source>
</evidence>
<dbReference type="PATRIC" id="fig|1461584.3.peg.752"/>
<dbReference type="PANTHER" id="PTHR43731:SF9">
    <property type="entry name" value="SLR1461 PROTEIN"/>
    <property type="match status" value="1"/>
</dbReference>
<evidence type="ECO:0000256" key="3">
    <source>
        <dbReference type="ARBA" id="ARBA00022989"/>
    </source>
</evidence>
<dbReference type="SUPFAM" id="SSF144091">
    <property type="entry name" value="Rhomboid-like"/>
    <property type="match status" value="1"/>
</dbReference>
<feature type="transmembrane region" description="Helical" evidence="5">
    <location>
        <begin position="135"/>
        <end position="153"/>
    </location>
</feature>
<dbReference type="InterPro" id="IPR035952">
    <property type="entry name" value="Rhomboid-like_sf"/>
</dbReference>
<dbReference type="Pfam" id="PF01694">
    <property type="entry name" value="Rhomboid"/>
    <property type="match status" value="1"/>
</dbReference>
<feature type="domain" description="Peptidase S54 rhomboid" evidence="6">
    <location>
        <begin position="52"/>
        <end position="180"/>
    </location>
</feature>
<protein>
    <submittedName>
        <fullName evidence="7">Rhomboid family protein</fullName>
    </submittedName>
</protein>
<keyword evidence="2 5" id="KW-0812">Transmembrane</keyword>
<accession>A0A078MJ92</accession>
<feature type="transmembrane region" description="Helical" evidence="5">
    <location>
        <begin position="159"/>
        <end position="178"/>
    </location>
</feature>
<dbReference type="Gene3D" id="1.20.1540.10">
    <property type="entry name" value="Rhomboid-like"/>
    <property type="match status" value="1"/>
</dbReference>
<dbReference type="PANTHER" id="PTHR43731">
    <property type="entry name" value="RHOMBOID PROTEASE"/>
    <property type="match status" value="1"/>
</dbReference>
<dbReference type="AlphaFoldDB" id="A0A078MJ92"/>
<dbReference type="GO" id="GO:0004252">
    <property type="term" value="F:serine-type endopeptidase activity"/>
    <property type="evidence" value="ECO:0007669"/>
    <property type="project" value="InterPro"/>
</dbReference>
<name>A0A078MJ92_9MICC</name>
<organism evidence="7">
    <name type="scientific">Arthrobacter saudimassiliensis</name>
    <dbReference type="NCBI Taxonomy" id="1461584"/>
    <lineage>
        <taxon>Bacteria</taxon>
        <taxon>Bacillati</taxon>
        <taxon>Actinomycetota</taxon>
        <taxon>Actinomycetes</taxon>
        <taxon>Micrococcales</taxon>
        <taxon>Micrococcaceae</taxon>
        <taxon>Arthrobacter</taxon>
    </lineage>
</organism>
<reference evidence="7" key="1">
    <citation type="submission" date="2014-07" db="EMBL/GenBank/DDBJ databases">
        <authorList>
            <person name="Urmite Genomes Urmite Genomes"/>
        </authorList>
    </citation>
    <scope>NUCLEOTIDE SEQUENCE</scope>
    <source>
        <strain evidence="7">11W110_air</strain>
    </source>
</reference>
<proteinExistence type="predicted"/>
<dbReference type="InterPro" id="IPR022764">
    <property type="entry name" value="Peptidase_S54_rhomboid_dom"/>
</dbReference>
<feature type="transmembrane region" description="Helical" evidence="5">
    <location>
        <begin position="85"/>
        <end position="103"/>
    </location>
</feature>
<dbReference type="InterPro" id="IPR050925">
    <property type="entry name" value="Rhomboid_protease_S54"/>
</dbReference>
<evidence type="ECO:0000256" key="5">
    <source>
        <dbReference type="SAM" id="Phobius"/>
    </source>
</evidence>
<evidence type="ECO:0000256" key="4">
    <source>
        <dbReference type="ARBA" id="ARBA00023136"/>
    </source>
</evidence>
<gene>
    <name evidence="7" type="ORF">BN1051_00762</name>
</gene>
<comment type="subcellular location">
    <subcellularLocation>
        <location evidence="1">Membrane</location>
        <topology evidence="1">Multi-pass membrane protein</topology>
    </subcellularLocation>
</comment>
<evidence type="ECO:0000256" key="2">
    <source>
        <dbReference type="ARBA" id="ARBA00022692"/>
    </source>
</evidence>
<keyword evidence="4 5" id="KW-0472">Membrane</keyword>
<feature type="transmembrane region" description="Helical" evidence="5">
    <location>
        <begin position="109"/>
        <end position="128"/>
    </location>
</feature>
<evidence type="ECO:0000256" key="1">
    <source>
        <dbReference type="ARBA" id="ARBA00004141"/>
    </source>
</evidence>
<sequence length="190" mass="19875">MGERARTALACSLGFAAVLWGVFILTVVSGGGLIRDLGIAPRRVDGLDGVLFGPLLHAGIPHLLGNTVPLIVFSFLVLLEGVRRFLLVAAICWLASGLGVWIFGSGLTVGVSGVVFGLFAYLLVRGFYNRSAGQILLALLLFAVFGSILWGVLPVSFGVSWQAHLFGAAGGVLAAVLLRPRQAGPALPQR</sequence>
<dbReference type="GO" id="GO:0016020">
    <property type="term" value="C:membrane"/>
    <property type="evidence" value="ECO:0007669"/>
    <property type="project" value="UniProtKB-SubCell"/>
</dbReference>
<feature type="transmembrane region" description="Helical" evidence="5">
    <location>
        <begin position="54"/>
        <end position="78"/>
    </location>
</feature>